<keyword evidence="2" id="KW-1185">Reference proteome</keyword>
<organism evidence="1 2">
    <name type="scientific">Halanaerobium hydrogeniformans</name>
    <name type="common">Halanaerobium sp. (strain sapolanicus)</name>
    <dbReference type="NCBI Taxonomy" id="656519"/>
    <lineage>
        <taxon>Bacteria</taxon>
        <taxon>Bacillati</taxon>
        <taxon>Bacillota</taxon>
        <taxon>Clostridia</taxon>
        <taxon>Halanaerobiales</taxon>
        <taxon>Halanaerobiaceae</taxon>
        <taxon>Halanaerobium</taxon>
    </lineage>
</organism>
<dbReference type="PANTHER" id="PTHR40080:SF1">
    <property type="entry name" value="TRPR-LIKE PROTEIN YERC_YECD"/>
    <property type="match status" value="1"/>
</dbReference>
<dbReference type="InterPro" id="IPR013368">
    <property type="entry name" value="YecD_YerC"/>
</dbReference>
<dbReference type="Proteomes" id="UP000007434">
    <property type="component" value="Chromosome"/>
</dbReference>
<dbReference type="EMBL" id="CP002304">
    <property type="protein sequence ID" value="ADQ15266.1"/>
    <property type="molecule type" value="Genomic_DNA"/>
</dbReference>
<dbReference type="HOGENOM" id="CLU_147939_1_0_9"/>
<proteinExistence type="predicted"/>
<dbReference type="STRING" id="656519.Halsa_1848"/>
<evidence type="ECO:0000313" key="2">
    <source>
        <dbReference type="Proteomes" id="UP000007434"/>
    </source>
</evidence>
<dbReference type="InterPro" id="IPR038116">
    <property type="entry name" value="TrpR-like_sf"/>
</dbReference>
<dbReference type="OrthoDB" id="2874807at2"/>
<evidence type="ECO:0000313" key="1">
    <source>
        <dbReference type="EMBL" id="ADQ15266.1"/>
    </source>
</evidence>
<dbReference type="PANTHER" id="PTHR40080">
    <property type="entry name" value="LMO1763 PROTEIN"/>
    <property type="match status" value="1"/>
</dbReference>
<dbReference type="InterPro" id="IPR010921">
    <property type="entry name" value="Trp_repressor/repl_initiator"/>
</dbReference>
<dbReference type="AlphaFoldDB" id="E4RJ46"/>
<dbReference type="InterPro" id="IPR000831">
    <property type="entry name" value="Trp_repress"/>
</dbReference>
<dbReference type="Pfam" id="PF01371">
    <property type="entry name" value="Trp_repressor"/>
    <property type="match status" value="1"/>
</dbReference>
<sequence length="99" mass="11444">MSRKVDDKFTDQLFKAILLLKDEKECYDFFRDIATVGEIKALGQRLEVARMLKEGYTYDQIVEETGVSTATISRVKRSLEYGEDGYNLILARLNKNNEN</sequence>
<name>E4RJ46_HALHG</name>
<accession>E4RJ46</accession>
<gene>
    <name evidence="1" type="ordered locus">Halsa_1848</name>
</gene>
<dbReference type="SUPFAM" id="SSF48295">
    <property type="entry name" value="TrpR-like"/>
    <property type="match status" value="1"/>
</dbReference>
<dbReference type="GO" id="GO:0003700">
    <property type="term" value="F:DNA-binding transcription factor activity"/>
    <property type="evidence" value="ECO:0007669"/>
    <property type="project" value="InterPro"/>
</dbReference>
<dbReference type="KEGG" id="has:Halsa_1848"/>
<dbReference type="eggNOG" id="COG4496">
    <property type="taxonomic scope" value="Bacteria"/>
</dbReference>
<dbReference type="GO" id="GO:0043565">
    <property type="term" value="F:sequence-specific DNA binding"/>
    <property type="evidence" value="ECO:0007669"/>
    <property type="project" value="InterPro"/>
</dbReference>
<reference evidence="1 2" key="1">
    <citation type="submission" date="2010-11" db="EMBL/GenBank/DDBJ databases">
        <title>Complete sequence of Halanaerobium sp. sapolanicus.</title>
        <authorList>
            <consortium name="US DOE Joint Genome Institute"/>
            <person name="Lucas S."/>
            <person name="Copeland A."/>
            <person name="Lapidus A."/>
            <person name="Cheng J.-F."/>
            <person name="Bruce D."/>
            <person name="Goodwin L."/>
            <person name="Pitluck S."/>
            <person name="Davenport K."/>
            <person name="Detter J.C."/>
            <person name="Han C."/>
            <person name="Tapia R."/>
            <person name="Land M."/>
            <person name="Hauser L."/>
            <person name="Jeffries C."/>
            <person name="Kyrpides N."/>
            <person name="Ivanova N."/>
            <person name="Mikhailova N."/>
            <person name="Begemann M.B."/>
            <person name="Mormile M.R."/>
            <person name="Wall J.D."/>
            <person name="Elias D.A."/>
            <person name="Woyke T."/>
        </authorList>
    </citation>
    <scope>NUCLEOTIDE SEQUENCE [LARGE SCALE GENOMIC DNA]</scope>
    <source>
        <strain evidence="2">sapolanicus</strain>
    </source>
</reference>
<dbReference type="PIRSF" id="PIRSF012508">
    <property type="entry name" value="YerC"/>
    <property type="match status" value="1"/>
</dbReference>
<dbReference type="NCBIfam" id="TIGR02531">
    <property type="entry name" value="yecD_yerC"/>
    <property type="match status" value="1"/>
</dbReference>
<dbReference type="Gene3D" id="1.10.1270.10">
    <property type="entry name" value="TrpR-like"/>
    <property type="match status" value="1"/>
</dbReference>
<reference evidence="1 2" key="2">
    <citation type="journal article" date="2011" name="J. Bacteriol.">
        <title>Complete Genome Sequence of the Haloalkaliphilic, Hydrogen Producing Halanaerobium hydrogenoformans.</title>
        <authorList>
            <person name="Brown S.D."/>
            <person name="Begemann M.B."/>
            <person name="Mormile M.R."/>
            <person name="Wall J.D."/>
            <person name="Han C.S."/>
            <person name="Goodwin L.A."/>
            <person name="Pitluck S."/>
            <person name="Land M.L."/>
            <person name="Hauser L.J."/>
            <person name="Elias D.A."/>
        </authorList>
    </citation>
    <scope>NUCLEOTIDE SEQUENCE [LARGE SCALE GENOMIC DNA]</scope>
    <source>
        <strain evidence="2">sapolanicus</strain>
    </source>
</reference>
<dbReference type="RefSeq" id="WP_013406337.1">
    <property type="nucleotide sequence ID" value="NC_014654.1"/>
</dbReference>
<protein>
    <submittedName>
        <fullName evidence="1">TrpR like protein, YerC/YecD</fullName>
    </submittedName>
</protein>